<evidence type="ECO:0000256" key="5">
    <source>
        <dbReference type="ARBA" id="ARBA00022840"/>
    </source>
</evidence>
<dbReference type="EMBL" id="AMQN01015766">
    <property type="status" value="NOT_ANNOTATED_CDS"/>
    <property type="molecule type" value="Genomic_DNA"/>
</dbReference>
<dbReference type="Proteomes" id="UP000014760">
    <property type="component" value="Unassembled WGS sequence"/>
</dbReference>
<dbReference type="Gene3D" id="3.30.930.10">
    <property type="entry name" value="Bira Bifunctional Protein, Domain 2"/>
    <property type="match status" value="1"/>
</dbReference>
<dbReference type="PROSITE" id="PS50862">
    <property type="entry name" value="AA_TRNA_LIGASE_II"/>
    <property type="match status" value="1"/>
</dbReference>
<comment type="similarity">
    <text evidence="1">Belongs to the class-II aminoacyl-tRNA synthetase family. Type-1 seryl-tRNA synthetase subfamily.</text>
</comment>
<evidence type="ECO:0000313" key="12">
    <source>
        <dbReference type="EnsemblMetazoa" id="CapteP223331"/>
    </source>
</evidence>
<evidence type="ECO:0000256" key="9">
    <source>
        <dbReference type="PIRSR" id="PIRSR001529-2"/>
    </source>
</evidence>
<evidence type="ECO:0000256" key="4">
    <source>
        <dbReference type="ARBA" id="ARBA00022741"/>
    </source>
</evidence>
<reference evidence="13" key="1">
    <citation type="submission" date="2012-12" db="EMBL/GenBank/DDBJ databases">
        <authorList>
            <person name="Hellsten U."/>
            <person name="Grimwood J."/>
            <person name="Chapman J.A."/>
            <person name="Shapiro H."/>
            <person name="Aerts A."/>
            <person name="Otillar R.P."/>
            <person name="Terry A.Y."/>
            <person name="Boore J.L."/>
            <person name="Simakov O."/>
            <person name="Marletaz F."/>
            <person name="Cho S.-J."/>
            <person name="Edsinger-Gonzales E."/>
            <person name="Havlak P."/>
            <person name="Kuo D.-H."/>
            <person name="Larsson T."/>
            <person name="Lv J."/>
            <person name="Arendt D."/>
            <person name="Savage R."/>
            <person name="Osoegawa K."/>
            <person name="de Jong P."/>
            <person name="Lindberg D.R."/>
            <person name="Seaver E.C."/>
            <person name="Weisblat D.A."/>
            <person name="Putnam N.H."/>
            <person name="Grigoriev I.V."/>
            <person name="Rokhsar D.S."/>
        </authorList>
    </citation>
    <scope>NUCLEOTIDE SEQUENCE</scope>
    <source>
        <strain evidence="13">I ESC-2004</strain>
    </source>
</reference>
<dbReference type="OMA" id="PLNACGE"/>
<feature type="binding site" evidence="9">
    <location>
        <begin position="347"/>
        <end position="350"/>
    </location>
    <ligand>
        <name>ATP</name>
        <dbReference type="ChEBI" id="CHEBI:30616"/>
    </ligand>
</feature>
<name>R7T4H4_CAPTE</name>
<gene>
    <name evidence="11" type="ORF">CAPTEDRAFT_223331</name>
</gene>
<reference evidence="11 13" key="2">
    <citation type="journal article" date="2013" name="Nature">
        <title>Insights into bilaterian evolution from three spiralian genomes.</title>
        <authorList>
            <person name="Simakov O."/>
            <person name="Marletaz F."/>
            <person name="Cho S.J."/>
            <person name="Edsinger-Gonzales E."/>
            <person name="Havlak P."/>
            <person name="Hellsten U."/>
            <person name="Kuo D.H."/>
            <person name="Larsson T."/>
            <person name="Lv J."/>
            <person name="Arendt D."/>
            <person name="Savage R."/>
            <person name="Osoegawa K."/>
            <person name="de Jong P."/>
            <person name="Grimwood J."/>
            <person name="Chapman J.A."/>
            <person name="Shapiro H."/>
            <person name="Aerts A."/>
            <person name="Otillar R.P."/>
            <person name="Terry A.Y."/>
            <person name="Boore J.L."/>
            <person name="Grigoriev I.V."/>
            <person name="Lindberg D.R."/>
            <person name="Seaver E.C."/>
            <person name="Weisblat D.A."/>
            <person name="Putnam N.H."/>
            <person name="Rokhsar D.S."/>
        </authorList>
    </citation>
    <scope>NUCLEOTIDE SEQUENCE</scope>
    <source>
        <strain evidence="11 13">I ESC-2004</strain>
    </source>
</reference>
<evidence type="ECO:0000259" key="10">
    <source>
        <dbReference type="PROSITE" id="PS50862"/>
    </source>
</evidence>
<keyword evidence="13" id="KW-1185">Reference proteome</keyword>
<keyword evidence="4" id="KW-0547">Nucleotide-binding</keyword>
<dbReference type="STRING" id="283909.R7T4H4"/>
<evidence type="ECO:0000256" key="2">
    <source>
        <dbReference type="ARBA" id="ARBA00012840"/>
    </source>
</evidence>
<evidence type="ECO:0000313" key="11">
    <source>
        <dbReference type="EMBL" id="ELT87686.1"/>
    </source>
</evidence>
<dbReference type="FunCoup" id="R7T4H4">
    <property type="interactions" value="560"/>
</dbReference>
<dbReference type="InterPro" id="IPR006195">
    <property type="entry name" value="aa-tRNA-synth_II"/>
</dbReference>
<feature type="binding site" evidence="8">
    <location>
        <position position="380"/>
    </location>
    <ligand>
        <name>L-serine</name>
        <dbReference type="ChEBI" id="CHEBI:33384"/>
    </ligand>
</feature>
<feature type="site" description="Important for serine binding" evidence="8">
    <location>
        <position position="382"/>
    </location>
</feature>
<feature type="binding site" evidence="8">
    <location>
        <position position="227"/>
    </location>
    <ligand>
        <name>L-serine</name>
        <dbReference type="ChEBI" id="CHEBI:33384"/>
    </ligand>
</feature>
<accession>R7T4H4</accession>
<dbReference type="FunFam" id="3.30.930.10:FF:000078">
    <property type="entry name" value="Seryl-tRNA synthetase"/>
    <property type="match status" value="1"/>
</dbReference>
<protein>
    <recommendedName>
        <fullName evidence="2">serine--tRNA ligase</fullName>
        <ecNumber evidence="2">6.1.1.11</ecNumber>
    </recommendedName>
    <alternativeName>
        <fullName evidence="7">Seryl-tRNA synthetase</fullName>
    </alternativeName>
</protein>
<feature type="binding site" evidence="8">
    <location>
        <position position="280"/>
    </location>
    <ligand>
        <name>L-serine</name>
        <dbReference type="ChEBI" id="CHEBI:33384"/>
    </ligand>
</feature>
<proteinExistence type="inferred from homology"/>
<dbReference type="PIRSF" id="PIRSF001529">
    <property type="entry name" value="Ser-tRNA-synth_IIa"/>
    <property type="match status" value="1"/>
</dbReference>
<keyword evidence="5 9" id="KW-0067">ATP-binding</keyword>
<dbReference type="EMBL" id="KB312197">
    <property type="protein sequence ID" value="ELT87686.1"/>
    <property type="molecule type" value="Genomic_DNA"/>
</dbReference>
<dbReference type="SUPFAM" id="SSF55681">
    <property type="entry name" value="Class II aaRS and biotin synthetases"/>
    <property type="match status" value="1"/>
</dbReference>
<evidence type="ECO:0000256" key="8">
    <source>
        <dbReference type="PIRSR" id="PIRSR001529-1"/>
    </source>
</evidence>
<feature type="binding site" evidence="9">
    <location>
        <begin position="258"/>
        <end position="260"/>
    </location>
    <ligand>
        <name>ATP</name>
        <dbReference type="ChEBI" id="CHEBI:30616"/>
    </ligand>
</feature>
<evidence type="ECO:0000256" key="6">
    <source>
        <dbReference type="ARBA" id="ARBA00023146"/>
    </source>
</evidence>
<dbReference type="GO" id="GO:0006434">
    <property type="term" value="P:seryl-tRNA aminoacylation"/>
    <property type="evidence" value="ECO:0007669"/>
    <property type="project" value="InterPro"/>
</dbReference>
<dbReference type="InterPro" id="IPR002317">
    <property type="entry name" value="Ser-tRNA-ligase_type_1"/>
</dbReference>
<reference evidence="12" key="3">
    <citation type="submission" date="2015-06" db="UniProtKB">
        <authorList>
            <consortium name="EnsemblMetazoa"/>
        </authorList>
    </citation>
    <scope>IDENTIFICATION</scope>
</reference>
<dbReference type="InterPro" id="IPR002314">
    <property type="entry name" value="aa-tRNA-synt_IIb"/>
</dbReference>
<organism evidence="11">
    <name type="scientific">Capitella teleta</name>
    <name type="common">Polychaete worm</name>
    <dbReference type="NCBI Taxonomy" id="283909"/>
    <lineage>
        <taxon>Eukaryota</taxon>
        <taxon>Metazoa</taxon>
        <taxon>Spiralia</taxon>
        <taxon>Lophotrochozoa</taxon>
        <taxon>Annelida</taxon>
        <taxon>Polychaeta</taxon>
        <taxon>Sedentaria</taxon>
        <taxon>Scolecida</taxon>
        <taxon>Capitellidae</taxon>
        <taxon>Capitella</taxon>
    </lineage>
</organism>
<keyword evidence="6" id="KW-0030">Aminoacyl-tRNA synthetase</keyword>
<dbReference type="PANTHER" id="PTHR11778">
    <property type="entry name" value="SERYL-TRNA SYNTHETASE"/>
    <property type="match status" value="1"/>
</dbReference>
<feature type="domain" description="Aminoacyl-transfer RNA synthetases class-II family profile" evidence="10">
    <location>
        <begin position="167"/>
        <end position="407"/>
    </location>
</feature>
<dbReference type="AlphaFoldDB" id="R7T4H4"/>
<evidence type="ECO:0000256" key="3">
    <source>
        <dbReference type="ARBA" id="ARBA00022598"/>
    </source>
</evidence>
<evidence type="ECO:0000256" key="1">
    <source>
        <dbReference type="ARBA" id="ARBA00010728"/>
    </source>
</evidence>
<feature type="binding site" evidence="9">
    <location>
        <begin position="273"/>
        <end position="276"/>
    </location>
    <ligand>
        <name>ATP</name>
        <dbReference type="ChEBI" id="CHEBI:30616"/>
    </ligand>
</feature>
<dbReference type="GO" id="GO:0004828">
    <property type="term" value="F:serine-tRNA ligase activity"/>
    <property type="evidence" value="ECO:0007669"/>
    <property type="project" value="UniProtKB-EC"/>
</dbReference>
<dbReference type="EC" id="6.1.1.11" evidence="2"/>
<keyword evidence="3" id="KW-0436">Ligase</keyword>
<dbReference type="GO" id="GO:0005524">
    <property type="term" value="F:ATP binding"/>
    <property type="evidence" value="ECO:0007669"/>
    <property type="project" value="UniProtKB-KW"/>
</dbReference>
<sequence>MRLEVTQINRARAHRTLLSKSRNLSSWHFTSPSPEYNLEFLTNPSNADEINQNVQNRKGVGDIKQLQELWSQLKELETQSDRSEEFMSLQEKFHKSAGVIPNMSHPDAPIGGEDKAILVETFGEKQDFDFAPKGVVEIGEKLGVLRTQNVTYTTGPRSYYFMGDLAELEDALVEFTISRLQAMGFCVISVPNLLHSSVIEGCGFQVQGERTQVYRSQDDPSVCLAGTGEMPLAGYFMNKQFDIKDLPQRVATVSRCYRAETSTVDEERGIFRVHQFTKVEMFGVTANESGEESSQLLSQLIEIQKNLFSSLDLHVRVLDMPTQELGAPATRKFDMEAWMPAKKFWGEISSASNCTDFQSRRLNIKYRNSNGELGHCHTVNGTGCAVPRVLMSLIENNQQSDGTVVIPTALRSFMAGQQLISASEDVLPNTHWIRLTRAYKKQMKK</sequence>
<dbReference type="PRINTS" id="PR00981">
    <property type="entry name" value="TRNASYNTHSER"/>
</dbReference>
<feature type="binding site" evidence="8">
    <location>
        <position position="258"/>
    </location>
    <ligand>
        <name>L-serine</name>
        <dbReference type="ChEBI" id="CHEBI:33384"/>
    </ligand>
</feature>
<dbReference type="InterPro" id="IPR045864">
    <property type="entry name" value="aa-tRNA-synth_II/BPL/LPL"/>
</dbReference>
<evidence type="ECO:0000256" key="7">
    <source>
        <dbReference type="ARBA" id="ARBA00031113"/>
    </source>
</evidence>
<dbReference type="EnsemblMetazoa" id="CapteT223331">
    <property type="protein sequence ID" value="CapteP223331"/>
    <property type="gene ID" value="CapteG223331"/>
</dbReference>
<dbReference type="HOGENOM" id="CLU_023797_4_0_1"/>
<dbReference type="NCBIfam" id="TIGR00414">
    <property type="entry name" value="serS"/>
    <property type="match status" value="1"/>
</dbReference>
<evidence type="ECO:0000313" key="13">
    <source>
        <dbReference type="Proteomes" id="UP000014760"/>
    </source>
</evidence>
<dbReference type="OrthoDB" id="10264585at2759"/>
<dbReference type="Pfam" id="PF00587">
    <property type="entry name" value="tRNA-synt_2b"/>
    <property type="match status" value="1"/>
</dbReference>